<dbReference type="InterPro" id="IPR052723">
    <property type="entry name" value="Acyl-CoA_thioesterase_PaaI"/>
</dbReference>
<dbReference type="GO" id="GO:0016289">
    <property type="term" value="F:acyl-CoA hydrolase activity"/>
    <property type="evidence" value="ECO:0007669"/>
    <property type="project" value="TreeGrafter"/>
</dbReference>
<dbReference type="Proteomes" id="UP000255326">
    <property type="component" value="Unassembled WGS sequence"/>
</dbReference>
<dbReference type="PANTHER" id="PTHR42856">
    <property type="entry name" value="ACYL-COENZYME A THIOESTERASE PAAI"/>
    <property type="match status" value="1"/>
</dbReference>
<dbReference type="Pfam" id="PF03061">
    <property type="entry name" value="4HBT"/>
    <property type="match status" value="1"/>
</dbReference>
<dbReference type="CDD" id="cd03443">
    <property type="entry name" value="PaaI_thioesterase"/>
    <property type="match status" value="1"/>
</dbReference>
<dbReference type="InterPro" id="IPR003736">
    <property type="entry name" value="PAAI_dom"/>
</dbReference>
<dbReference type="RefSeq" id="WP_114744180.1">
    <property type="nucleotide sequence ID" value="NZ_QQAY01000001.1"/>
</dbReference>
<proteinExistence type="predicted"/>
<evidence type="ECO:0000313" key="3">
    <source>
        <dbReference type="EMBL" id="RDI47989.1"/>
    </source>
</evidence>
<dbReference type="OrthoDB" id="286702at2"/>
<organism evidence="3 4">
    <name type="scientific">Falsibacillus pallidus</name>
    <dbReference type="NCBI Taxonomy" id="493781"/>
    <lineage>
        <taxon>Bacteria</taxon>
        <taxon>Bacillati</taxon>
        <taxon>Bacillota</taxon>
        <taxon>Bacilli</taxon>
        <taxon>Bacillales</taxon>
        <taxon>Bacillaceae</taxon>
        <taxon>Falsibacillus</taxon>
    </lineage>
</organism>
<dbReference type="Gene3D" id="3.10.129.10">
    <property type="entry name" value="Hotdog Thioesterase"/>
    <property type="match status" value="1"/>
</dbReference>
<keyword evidence="4" id="KW-1185">Reference proteome</keyword>
<gene>
    <name evidence="3" type="ORF">DFR59_101656</name>
</gene>
<sequence>MKQLGDSERHHQYKEEIFSVFEKEPYASSMGIRLVEIGEGSSVAELKTADHMVNSHGTIHGAVIFALADFAFAAACNSYGRTCVGLSTTVNFMSAGQKGAVLRAEAVEEKKNYRTAWYNIKVFSGDELIASMEAMAYRKDHYFVP</sequence>
<dbReference type="EMBL" id="QQAY01000001">
    <property type="protein sequence ID" value="RDI47989.1"/>
    <property type="molecule type" value="Genomic_DNA"/>
</dbReference>
<dbReference type="InterPro" id="IPR006683">
    <property type="entry name" value="Thioestr_dom"/>
</dbReference>
<feature type="domain" description="Thioesterase" evidence="2">
    <location>
        <begin position="56"/>
        <end position="127"/>
    </location>
</feature>
<accession>A0A370GWY6</accession>
<name>A0A370GWY6_9BACI</name>
<protein>
    <submittedName>
        <fullName evidence="3">Acyl-CoA thioesterase</fullName>
    </submittedName>
</protein>
<comment type="caution">
    <text evidence="3">The sequence shown here is derived from an EMBL/GenBank/DDBJ whole genome shotgun (WGS) entry which is preliminary data.</text>
</comment>
<dbReference type="PANTHER" id="PTHR42856:SF1">
    <property type="entry name" value="ACYL-COENZYME A THIOESTERASE PAAI"/>
    <property type="match status" value="1"/>
</dbReference>
<dbReference type="SUPFAM" id="SSF54637">
    <property type="entry name" value="Thioesterase/thiol ester dehydrase-isomerase"/>
    <property type="match status" value="1"/>
</dbReference>
<dbReference type="NCBIfam" id="TIGR00369">
    <property type="entry name" value="unchar_dom_1"/>
    <property type="match status" value="1"/>
</dbReference>
<evidence type="ECO:0000313" key="4">
    <source>
        <dbReference type="Proteomes" id="UP000255326"/>
    </source>
</evidence>
<dbReference type="AlphaFoldDB" id="A0A370GWY6"/>
<dbReference type="InterPro" id="IPR029069">
    <property type="entry name" value="HotDog_dom_sf"/>
</dbReference>
<evidence type="ECO:0000259" key="2">
    <source>
        <dbReference type="Pfam" id="PF03061"/>
    </source>
</evidence>
<evidence type="ECO:0000256" key="1">
    <source>
        <dbReference type="ARBA" id="ARBA00022801"/>
    </source>
</evidence>
<keyword evidence="1" id="KW-0378">Hydrolase</keyword>
<reference evidence="3 4" key="1">
    <citation type="submission" date="2018-07" db="EMBL/GenBank/DDBJ databases">
        <title>Genomic Encyclopedia of Type Strains, Phase IV (KMG-IV): sequencing the most valuable type-strain genomes for metagenomic binning, comparative biology and taxonomic classification.</title>
        <authorList>
            <person name="Goeker M."/>
        </authorList>
    </citation>
    <scope>NUCLEOTIDE SEQUENCE [LARGE SCALE GENOMIC DNA]</scope>
    <source>
        <strain evidence="3 4">DSM 25281</strain>
    </source>
</reference>